<evidence type="ECO:0000256" key="1">
    <source>
        <dbReference type="SAM" id="MobiDB-lite"/>
    </source>
</evidence>
<accession>A0ABR0MHT7</accession>
<evidence type="ECO:0000313" key="2">
    <source>
        <dbReference type="EMBL" id="KAK5772842.1"/>
    </source>
</evidence>
<protein>
    <submittedName>
        <fullName evidence="2">Uncharacterized protein</fullName>
    </submittedName>
</protein>
<dbReference type="Proteomes" id="UP001358586">
    <property type="component" value="Chromosome 13"/>
</dbReference>
<reference evidence="2 3" key="1">
    <citation type="submission" date="2023-03" db="EMBL/GenBank/DDBJ databases">
        <title>WGS of Gossypium arboreum.</title>
        <authorList>
            <person name="Yu D."/>
        </authorList>
    </citation>
    <scope>NUCLEOTIDE SEQUENCE [LARGE SCALE GENOMIC DNA]</scope>
    <source>
        <tissue evidence="2">Leaf</tissue>
    </source>
</reference>
<comment type="caution">
    <text evidence="2">The sequence shown here is derived from an EMBL/GenBank/DDBJ whole genome shotgun (WGS) entry which is preliminary data.</text>
</comment>
<name>A0ABR0MHT7_GOSAR</name>
<keyword evidence="3" id="KW-1185">Reference proteome</keyword>
<gene>
    <name evidence="2" type="ORF">PVK06_049141</name>
</gene>
<sequence length="111" mass="12740">MRTTRCKPTPRSGELRADSAKRQTARWHCEVARYELTLQSVRVWTAAETLVHEVVNADKEPPLLRAKPTIAQMRQHSEECAKKRKAITCLQNGVSDMIFTRIMFCETPKQA</sequence>
<dbReference type="EMBL" id="JARKNE010000013">
    <property type="protein sequence ID" value="KAK5772842.1"/>
    <property type="molecule type" value="Genomic_DNA"/>
</dbReference>
<feature type="region of interest" description="Disordered" evidence="1">
    <location>
        <begin position="1"/>
        <end position="21"/>
    </location>
</feature>
<organism evidence="2 3">
    <name type="scientific">Gossypium arboreum</name>
    <name type="common">Tree cotton</name>
    <name type="synonym">Gossypium nanking</name>
    <dbReference type="NCBI Taxonomy" id="29729"/>
    <lineage>
        <taxon>Eukaryota</taxon>
        <taxon>Viridiplantae</taxon>
        <taxon>Streptophyta</taxon>
        <taxon>Embryophyta</taxon>
        <taxon>Tracheophyta</taxon>
        <taxon>Spermatophyta</taxon>
        <taxon>Magnoliopsida</taxon>
        <taxon>eudicotyledons</taxon>
        <taxon>Gunneridae</taxon>
        <taxon>Pentapetalae</taxon>
        <taxon>rosids</taxon>
        <taxon>malvids</taxon>
        <taxon>Malvales</taxon>
        <taxon>Malvaceae</taxon>
        <taxon>Malvoideae</taxon>
        <taxon>Gossypium</taxon>
    </lineage>
</organism>
<evidence type="ECO:0000313" key="3">
    <source>
        <dbReference type="Proteomes" id="UP001358586"/>
    </source>
</evidence>
<proteinExistence type="predicted"/>